<proteinExistence type="predicted"/>
<organism evidence="1">
    <name type="scientific">Arundo donax</name>
    <name type="common">Giant reed</name>
    <name type="synonym">Donax arundinaceus</name>
    <dbReference type="NCBI Taxonomy" id="35708"/>
    <lineage>
        <taxon>Eukaryota</taxon>
        <taxon>Viridiplantae</taxon>
        <taxon>Streptophyta</taxon>
        <taxon>Embryophyta</taxon>
        <taxon>Tracheophyta</taxon>
        <taxon>Spermatophyta</taxon>
        <taxon>Magnoliopsida</taxon>
        <taxon>Liliopsida</taxon>
        <taxon>Poales</taxon>
        <taxon>Poaceae</taxon>
        <taxon>PACMAD clade</taxon>
        <taxon>Arundinoideae</taxon>
        <taxon>Arundineae</taxon>
        <taxon>Arundo</taxon>
    </lineage>
</organism>
<reference evidence="1" key="1">
    <citation type="submission" date="2014-09" db="EMBL/GenBank/DDBJ databases">
        <authorList>
            <person name="Magalhaes I.L.F."/>
            <person name="Oliveira U."/>
            <person name="Santos F.R."/>
            <person name="Vidigal T.H.D.A."/>
            <person name="Brescovit A.D."/>
            <person name="Santos A.J."/>
        </authorList>
    </citation>
    <scope>NUCLEOTIDE SEQUENCE</scope>
    <source>
        <tissue evidence="1">Shoot tissue taken approximately 20 cm above the soil surface</tissue>
    </source>
</reference>
<evidence type="ECO:0000313" key="1">
    <source>
        <dbReference type="EMBL" id="JAD55954.1"/>
    </source>
</evidence>
<dbReference type="AlphaFoldDB" id="A0A0A9AW26"/>
<reference evidence="1" key="2">
    <citation type="journal article" date="2015" name="Data Brief">
        <title>Shoot transcriptome of the giant reed, Arundo donax.</title>
        <authorList>
            <person name="Barrero R.A."/>
            <person name="Guerrero F.D."/>
            <person name="Moolhuijzen P."/>
            <person name="Goolsby J.A."/>
            <person name="Tidwell J."/>
            <person name="Bellgard S.E."/>
            <person name="Bellgard M.I."/>
        </authorList>
    </citation>
    <scope>NUCLEOTIDE SEQUENCE</scope>
    <source>
        <tissue evidence="1">Shoot tissue taken approximately 20 cm above the soil surface</tissue>
    </source>
</reference>
<dbReference type="EMBL" id="GBRH01241941">
    <property type="protein sequence ID" value="JAD55954.1"/>
    <property type="molecule type" value="Transcribed_RNA"/>
</dbReference>
<name>A0A0A9AW26_ARUDO</name>
<sequence>MPFTGHLSTRRRQTCRFALHLYRCTADRVDGRVQGPGLTFPTRSLLT</sequence>
<accession>A0A0A9AW26</accession>
<protein>
    <submittedName>
        <fullName evidence="1">Uncharacterized protein</fullName>
    </submittedName>
</protein>